<evidence type="ECO:0000313" key="4">
    <source>
        <dbReference type="Proteomes" id="UP000008065"/>
    </source>
</evidence>
<dbReference type="PANTHER" id="PTHR48070">
    <property type="entry name" value="ESTERASE OVCA2"/>
    <property type="match status" value="1"/>
</dbReference>
<dbReference type="VEuPathDB" id="FungiDB:NEUTE1DRAFT_40734"/>
<dbReference type="Proteomes" id="UP000008065">
    <property type="component" value="Unassembled WGS sequence"/>
</dbReference>
<dbReference type="SUPFAM" id="SSF53474">
    <property type="entry name" value="alpha/beta-Hydrolases"/>
    <property type="match status" value="1"/>
</dbReference>
<gene>
    <name evidence="3" type="ORF">NEUTE1DRAFT_40734</name>
</gene>
<dbReference type="GO" id="GO:0016787">
    <property type="term" value="F:hydrolase activity"/>
    <property type="evidence" value="ECO:0007669"/>
    <property type="project" value="UniProtKB-KW"/>
</dbReference>
<dbReference type="GO" id="GO:0005737">
    <property type="term" value="C:cytoplasm"/>
    <property type="evidence" value="ECO:0007669"/>
    <property type="project" value="TreeGrafter"/>
</dbReference>
<dbReference type="OrthoDB" id="414698at2759"/>
<accession>F8MH40</accession>
<name>F8MH40_NEUT8</name>
<dbReference type="RefSeq" id="XP_009848865.1">
    <property type="nucleotide sequence ID" value="XM_009850563.1"/>
</dbReference>
<keyword evidence="4" id="KW-1185">Reference proteome</keyword>
<sequence length="313" mass="35388">MGSVMQEEKPKMTRVLALHGYGTSGEIFRSQTAAFRFKLPKETYTFTFPNAPLPSAPTVGVDSIWNQVPKFYGWWPVSSSNISEIRTSHDHLEELLSSEEGPFDLVMGFSQGCTLLMSYILYRYQEHMLTRPSAGEKFELPFKGAMFICGGPSLHVLQDLGVDVTEKAWKVHNATAALLHKRTEQLKFKADNPDTIKRGEGLWDEVGDLMHDPTSKKELDPEDVFGLDFTDERMRMAVGDLGEIVPTVHVYGGKDPRWPASVQLAQMFEGGMNERFDHGGGHELPRTTECSMRMAELMEKLRRKVDGLEREEQ</sequence>
<dbReference type="GeneID" id="20827760"/>
<dbReference type="InterPro" id="IPR029058">
    <property type="entry name" value="AB_hydrolase_fold"/>
</dbReference>
<dbReference type="Gene3D" id="3.40.50.1820">
    <property type="entry name" value="alpha/beta hydrolase"/>
    <property type="match status" value="1"/>
</dbReference>
<reference evidence="4" key="1">
    <citation type="journal article" date="2011" name="Genetics">
        <title>Massive changes in genome architecture accompany the transition to self-fertility in the filamentous fungus Neurospora tetrasperma.</title>
        <authorList>
            <person name="Ellison C.E."/>
            <person name="Stajich J.E."/>
            <person name="Jacobson D.J."/>
            <person name="Natvig D.O."/>
            <person name="Lapidus A."/>
            <person name="Foster B."/>
            <person name="Aerts A."/>
            <person name="Riley R."/>
            <person name="Lindquist E.A."/>
            <person name="Grigoriev I.V."/>
            <person name="Taylor J.W."/>
        </authorList>
    </citation>
    <scope>NUCLEOTIDE SEQUENCE [LARGE SCALE GENOMIC DNA]</scope>
    <source>
        <strain evidence="4">FGSC 2508 / P0657</strain>
    </source>
</reference>
<feature type="domain" description="Serine hydrolase" evidence="2">
    <location>
        <begin position="245"/>
        <end position="290"/>
    </location>
</feature>
<dbReference type="InterPro" id="IPR005645">
    <property type="entry name" value="FSH-like_dom"/>
</dbReference>
<dbReference type="EMBL" id="GL891303">
    <property type="protein sequence ID" value="EGO59556.1"/>
    <property type="molecule type" value="Genomic_DNA"/>
</dbReference>
<evidence type="ECO:0000259" key="2">
    <source>
        <dbReference type="Pfam" id="PF03959"/>
    </source>
</evidence>
<evidence type="ECO:0000313" key="3">
    <source>
        <dbReference type="EMBL" id="EGO59556.1"/>
    </source>
</evidence>
<protein>
    <recommendedName>
        <fullName evidence="2">Serine hydrolase domain-containing protein</fullName>
    </recommendedName>
</protein>
<proteinExistence type="predicted"/>
<evidence type="ECO:0000256" key="1">
    <source>
        <dbReference type="ARBA" id="ARBA00022801"/>
    </source>
</evidence>
<dbReference type="InterPro" id="IPR050593">
    <property type="entry name" value="LovG"/>
</dbReference>
<dbReference type="PANTHER" id="PTHR48070:SF7">
    <property type="entry name" value="SERINE HYDROLASE FSH DOMAIN-CONTAINING PROTEIN-RELATED"/>
    <property type="match status" value="1"/>
</dbReference>
<organism evidence="3 4">
    <name type="scientific">Neurospora tetrasperma (strain FGSC 2508 / ATCC MYA-4615 / P0657)</name>
    <dbReference type="NCBI Taxonomy" id="510951"/>
    <lineage>
        <taxon>Eukaryota</taxon>
        <taxon>Fungi</taxon>
        <taxon>Dikarya</taxon>
        <taxon>Ascomycota</taxon>
        <taxon>Pezizomycotina</taxon>
        <taxon>Sordariomycetes</taxon>
        <taxon>Sordariomycetidae</taxon>
        <taxon>Sordariales</taxon>
        <taxon>Sordariaceae</taxon>
        <taxon>Neurospora</taxon>
    </lineage>
</organism>
<dbReference type="AlphaFoldDB" id="F8MH40"/>
<dbReference type="Pfam" id="PF03959">
    <property type="entry name" value="FSH1"/>
    <property type="match status" value="2"/>
</dbReference>
<dbReference type="GO" id="GO:0005634">
    <property type="term" value="C:nucleus"/>
    <property type="evidence" value="ECO:0007669"/>
    <property type="project" value="TreeGrafter"/>
</dbReference>
<dbReference type="HOGENOM" id="CLU_051938_4_1_1"/>
<dbReference type="GO" id="GO:0019748">
    <property type="term" value="P:secondary metabolic process"/>
    <property type="evidence" value="ECO:0007669"/>
    <property type="project" value="TreeGrafter"/>
</dbReference>
<feature type="domain" description="Serine hydrolase" evidence="2">
    <location>
        <begin position="11"/>
        <end position="150"/>
    </location>
</feature>
<dbReference type="KEGG" id="nte:NEUTE1DRAFT40734"/>
<keyword evidence="1" id="KW-0378">Hydrolase</keyword>